<sequence length="62" mass="6738">MAAAGGWGTIILVAGIALLRARPEDVPKVVDAFGSLFGRCLSHRERCERKARQTNSVEEVDL</sequence>
<dbReference type="AlphaFoldDB" id="A0A1V2T9W7"/>
<dbReference type="EMBL" id="MUMY01000027">
    <property type="protein sequence ID" value="ONM46297.1"/>
    <property type="molecule type" value="Genomic_DNA"/>
</dbReference>
<gene>
    <name evidence="1" type="ORF">B0T46_23725</name>
</gene>
<dbReference type="Proteomes" id="UP000188836">
    <property type="component" value="Unassembled WGS sequence"/>
</dbReference>
<protein>
    <submittedName>
        <fullName evidence="1">Uncharacterized protein</fullName>
    </submittedName>
</protein>
<keyword evidence="2" id="KW-1185">Reference proteome</keyword>
<evidence type="ECO:0000313" key="2">
    <source>
        <dbReference type="Proteomes" id="UP000188836"/>
    </source>
</evidence>
<reference evidence="1 2" key="1">
    <citation type="journal article" date="2016" name="Antonie Van Leeuwenhoek">
        <title>Nocardia donostiensis sp. nov., isolated from human respiratory specimens.</title>
        <authorList>
            <person name="Ercibengoa M."/>
            <person name="Bell M."/>
            <person name="Marimon J.M."/>
            <person name="Humrighouse B."/>
            <person name="Klenk H.P."/>
            <person name="Potter G."/>
            <person name="Perez-Trallero E."/>
        </authorList>
    </citation>
    <scope>NUCLEOTIDE SEQUENCE [LARGE SCALE GENOMIC DNA]</scope>
    <source>
        <strain evidence="1 2">X1655</strain>
    </source>
</reference>
<name>A0A1V2T9W7_9NOCA</name>
<evidence type="ECO:0000313" key="1">
    <source>
        <dbReference type="EMBL" id="ONM46297.1"/>
    </source>
</evidence>
<proteinExistence type="predicted"/>
<accession>A0A1V2T9W7</accession>
<organism evidence="1 2">
    <name type="scientific">Nocardia donostiensis</name>
    <dbReference type="NCBI Taxonomy" id="1538463"/>
    <lineage>
        <taxon>Bacteria</taxon>
        <taxon>Bacillati</taxon>
        <taxon>Actinomycetota</taxon>
        <taxon>Actinomycetes</taxon>
        <taxon>Mycobacteriales</taxon>
        <taxon>Nocardiaceae</taxon>
        <taxon>Nocardia</taxon>
    </lineage>
</organism>
<comment type="caution">
    <text evidence="1">The sequence shown here is derived from an EMBL/GenBank/DDBJ whole genome shotgun (WGS) entry which is preliminary data.</text>
</comment>